<accession>A0A2B7XSQ4</accession>
<name>A0A2B7XSQ4_POLH7</name>
<feature type="compositionally biased region" description="Polar residues" evidence="1">
    <location>
        <begin position="370"/>
        <end position="383"/>
    </location>
</feature>
<feature type="compositionally biased region" description="Pro residues" evidence="1">
    <location>
        <begin position="308"/>
        <end position="317"/>
    </location>
</feature>
<feature type="compositionally biased region" description="Polar residues" evidence="1">
    <location>
        <begin position="874"/>
        <end position="888"/>
    </location>
</feature>
<feature type="region of interest" description="Disordered" evidence="1">
    <location>
        <begin position="90"/>
        <end position="172"/>
    </location>
</feature>
<evidence type="ECO:0000256" key="1">
    <source>
        <dbReference type="SAM" id="MobiDB-lite"/>
    </source>
</evidence>
<dbReference type="STRING" id="1447883.A0A2B7XSQ4"/>
<feature type="compositionally biased region" description="Basic and acidic residues" evidence="1">
    <location>
        <begin position="388"/>
        <end position="400"/>
    </location>
</feature>
<dbReference type="EMBL" id="PDNA01000129">
    <property type="protein sequence ID" value="PGH11662.1"/>
    <property type="molecule type" value="Genomic_DNA"/>
</dbReference>
<feature type="region of interest" description="Disordered" evidence="1">
    <location>
        <begin position="453"/>
        <end position="472"/>
    </location>
</feature>
<feature type="compositionally biased region" description="Polar residues" evidence="1">
    <location>
        <begin position="209"/>
        <end position="234"/>
    </location>
</feature>
<feature type="region of interest" description="Disordered" evidence="1">
    <location>
        <begin position="1"/>
        <end position="39"/>
    </location>
</feature>
<dbReference type="OrthoDB" id="5288142at2759"/>
<reference evidence="2 3" key="1">
    <citation type="submission" date="2017-10" db="EMBL/GenBank/DDBJ databases">
        <title>Comparative genomics in systemic dimorphic fungi from Ajellomycetaceae.</title>
        <authorList>
            <person name="Munoz J.F."/>
            <person name="Mcewen J.G."/>
            <person name="Clay O.K."/>
            <person name="Cuomo C.A."/>
        </authorList>
    </citation>
    <scope>NUCLEOTIDE SEQUENCE [LARGE SCALE GENOMIC DNA]</scope>
    <source>
        <strain evidence="2 3">UAMH7299</strain>
    </source>
</reference>
<sequence length="1038" mass="112666">MAYNAVSQVDHDVASNGTGSDRSSPRLPDNNHSFRPLSLDFANIGGSGFMEEAKTTTQQSTSHSLKSAIKSLGSTASASYDMVEDDDYKLVDPVDSNNNNNTLNSTTTPAAATASHDQNAGTSPRQPPETSGTRPRTSDRTTSDSPEPLVQTPVSLRPVPLRHPTPDLQSLQGAYVGNVERLERTAERLSMTSDITEELRKMKMEQKRQSSGSTYGTAGVGSTSPRSRGFSTGSVSNSIIGVNTAARANGYSPQGFVSSPRGSLKSATSSQPASRYRSGSTASRLAQVLELENVDQTTPSDQASATAIPPPPEPPSQPYNTQISQPPVDDGDQRYTEEELEERPRTAGSGDTYRQSTALFKDFDGVHFTPHTTEASRSRSISLSKPPLARESRNFDRPRPGENMVYYPAPVPMMLNLPQRLSKKPNAEHEKRRSEVLSAMPMDARKSAVWLPATTEEEPESTARNMKRSSQLPPQLRASAYFDQPSGHLDVQVKENSAVATLDSILDAAAHAPVSAFTDHPIVGHVGSEVYGRSARTKRIAKNKVKKRASAQPLDPHGSAAVPTHSQIRLVADDIDGQTEQQAGGVSGEDTPLRPSYEDPTGKYHRSESVDSDGRDHRRNSHDRGSREDEDEDSSEGEEEEAEEGDDLYVGAPTTLLAELQMRKQEQKLRTRTAANAFPNGMHSTLLELDAVAQHQRKTRNQRHITLAWEDPGAAERFEPDDEDVPLAVLFPSKNPALDENRPMGLMEQLELEENEPLSRRRARMRGERPGPPPRDPSPMKRASMYTLDIPGLPDGGDDDDSNNGEEETLAQRAQRLRNQGESSGADFASELLSQFGGPKADANKSTEQVAEAPEAEPAEEETLGQRRKRLQAEAQSGTAAGTDMGASNTLQRHSMANILQAHPVRYAPPISSSMTNLAPHHRPHSSRTFQHHPAAPYANRLSTTGPTVYPPPANGLGQVAGYPMAMHSTPTVAGIPYNKGMPYSQARYNNSGVGMNNLGHGMGYGPPGGVAGAGQDQGPMIDPRQRDMIDRWRQSVL</sequence>
<feature type="compositionally biased region" description="Acidic residues" evidence="1">
    <location>
        <begin position="628"/>
        <end position="647"/>
    </location>
</feature>
<feature type="compositionally biased region" description="Acidic residues" evidence="1">
    <location>
        <begin position="854"/>
        <end position="863"/>
    </location>
</feature>
<feature type="compositionally biased region" description="Low complexity" evidence="1">
    <location>
        <begin position="96"/>
        <end position="115"/>
    </location>
</feature>
<feature type="region of interest" description="Disordered" evidence="1">
    <location>
        <begin position="541"/>
        <end position="564"/>
    </location>
</feature>
<organism evidence="2 3">
    <name type="scientific">Polytolypa hystricis (strain UAMH7299)</name>
    <dbReference type="NCBI Taxonomy" id="1447883"/>
    <lineage>
        <taxon>Eukaryota</taxon>
        <taxon>Fungi</taxon>
        <taxon>Dikarya</taxon>
        <taxon>Ascomycota</taxon>
        <taxon>Pezizomycotina</taxon>
        <taxon>Eurotiomycetes</taxon>
        <taxon>Eurotiomycetidae</taxon>
        <taxon>Onygenales</taxon>
        <taxon>Onygenales incertae sedis</taxon>
        <taxon>Polytolypa</taxon>
    </lineage>
</organism>
<feature type="region of interest" description="Disordered" evidence="1">
    <location>
        <begin position="736"/>
        <end position="824"/>
    </location>
</feature>
<feature type="compositionally biased region" description="Low complexity" evidence="1">
    <location>
        <begin position="780"/>
        <end position="793"/>
    </location>
</feature>
<gene>
    <name evidence="2" type="ORF">AJ80_07029</name>
</gene>
<dbReference type="Proteomes" id="UP000224634">
    <property type="component" value="Unassembled WGS sequence"/>
</dbReference>
<evidence type="ECO:0000313" key="3">
    <source>
        <dbReference type="Proteomes" id="UP000224634"/>
    </source>
</evidence>
<feature type="region of interest" description="Disordered" evidence="1">
    <location>
        <begin position="836"/>
        <end position="888"/>
    </location>
</feature>
<feature type="region of interest" description="Disordered" evidence="1">
    <location>
        <begin position="296"/>
        <end position="354"/>
    </location>
</feature>
<feature type="region of interest" description="Disordered" evidence="1">
    <location>
        <begin position="368"/>
        <end position="401"/>
    </location>
</feature>
<feature type="compositionally biased region" description="Basic and acidic residues" evidence="1">
    <location>
        <begin position="596"/>
        <end position="627"/>
    </location>
</feature>
<protein>
    <submittedName>
        <fullName evidence="2">Uncharacterized protein</fullName>
    </submittedName>
</protein>
<comment type="caution">
    <text evidence="2">The sequence shown here is derived from an EMBL/GenBank/DDBJ whole genome shotgun (WGS) entry which is preliminary data.</text>
</comment>
<feature type="compositionally biased region" description="Acidic residues" evidence="1">
    <location>
        <begin position="796"/>
        <end position="809"/>
    </location>
</feature>
<proteinExistence type="predicted"/>
<keyword evidence="3" id="KW-1185">Reference proteome</keyword>
<feature type="region of interest" description="Disordered" evidence="1">
    <location>
        <begin position="202"/>
        <end position="234"/>
    </location>
</feature>
<feature type="compositionally biased region" description="Polar residues" evidence="1">
    <location>
        <begin position="296"/>
        <end position="305"/>
    </location>
</feature>
<feature type="compositionally biased region" description="Basic and acidic residues" evidence="1">
    <location>
        <begin position="331"/>
        <end position="345"/>
    </location>
</feature>
<feature type="region of interest" description="Disordered" evidence="1">
    <location>
        <begin position="580"/>
        <end position="650"/>
    </location>
</feature>
<feature type="compositionally biased region" description="Polar residues" evidence="1">
    <location>
        <begin position="251"/>
        <end position="282"/>
    </location>
</feature>
<evidence type="ECO:0000313" key="2">
    <source>
        <dbReference type="EMBL" id="PGH11662.1"/>
    </source>
</evidence>
<feature type="region of interest" description="Disordered" evidence="1">
    <location>
        <begin position="249"/>
        <end position="282"/>
    </location>
</feature>
<dbReference type="AlphaFoldDB" id="A0A2B7XSQ4"/>